<evidence type="ECO:0000313" key="2">
    <source>
        <dbReference type="EMBL" id="GGJ46957.1"/>
    </source>
</evidence>
<dbReference type="Gene3D" id="3.40.50.620">
    <property type="entry name" value="HUPs"/>
    <property type="match status" value="1"/>
</dbReference>
<dbReference type="GeneID" id="303302607"/>
<dbReference type="Pfam" id="PF00582">
    <property type="entry name" value="Usp"/>
    <property type="match status" value="1"/>
</dbReference>
<evidence type="ECO:0000313" key="3">
    <source>
        <dbReference type="Proteomes" id="UP000606115"/>
    </source>
</evidence>
<dbReference type="EMBL" id="BMKX01000001">
    <property type="protein sequence ID" value="GGJ46957.1"/>
    <property type="molecule type" value="Genomic_DNA"/>
</dbReference>
<keyword evidence="3" id="KW-1185">Reference proteome</keyword>
<accession>A0ABQ2D7Y0</accession>
<dbReference type="Proteomes" id="UP000606115">
    <property type="component" value="Unassembled WGS sequence"/>
</dbReference>
<organism evidence="2 3">
    <name type="scientific">Glutamicibacter ardleyensis</name>
    <dbReference type="NCBI Taxonomy" id="225894"/>
    <lineage>
        <taxon>Bacteria</taxon>
        <taxon>Bacillati</taxon>
        <taxon>Actinomycetota</taxon>
        <taxon>Actinomycetes</taxon>
        <taxon>Micrococcales</taxon>
        <taxon>Micrococcaceae</taxon>
        <taxon>Glutamicibacter</taxon>
    </lineage>
</organism>
<comment type="caution">
    <text evidence="2">The sequence shown here is derived from an EMBL/GenBank/DDBJ whole genome shotgun (WGS) entry which is preliminary data.</text>
</comment>
<name>A0ABQ2D7Y0_9MICC</name>
<dbReference type="SUPFAM" id="SSF52402">
    <property type="entry name" value="Adenine nucleotide alpha hydrolases-like"/>
    <property type="match status" value="1"/>
</dbReference>
<dbReference type="InterPro" id="IPR006016">
    <property type="entry name" value="UspA"/>
</dbReference>
<proteinExistence type="predicted"/>
<dbReference type="RefSeq" id="WP_188683026.1">
    <property type="nucleotide sequence ID" value="NZ_BMKX01000001.1"/>
</dbReference>
<protein>
    <recommendedName>
        <fullName evidence="1">UspA domain-containing protein</fullName>
    </recommendedName>
</protein>
<sequence length="163" mass="17565">MTERILLVGVEPGQSPSVLEAVIGLAAPTDTKIMCIYVDSGRFVTERLPTGEIIADTTFDGEEQIPQDFPPELAAQLTASFEGHNVHWEARSVAGDPAKALARVAEQLDAQLIAIGTRRPGIRSRMEELMDGSIAVALSHKQNRPVLVVPQSPQLSDISAEVK</sequence>
<gene>
    <name evidence="2" type="ORF">GCM10007173_01890</name>
</gene>
<dbReference type="CDD" id="cd00293">
    <property type="entry name" value="USP-like"/>
    <property type="match status" value="1"/>
</dbReference>
<reference evidence="3" key="1">
    <citation type="journal article" date="2019" name="Int. J. Syst. Evol. Microbiol.">
        <title>The Global Catalogue of Microorganisms (GCM) 10K type strain sequencing project: providing services to taxonomists for standard genome sequencing and annotation.</title>
        <authorList>
            <consortium name="The Broad Institute Genomics Platform"/>
            <consortium name="The Broad Institute Genome Sequencing Center for Infectious Disease"/>
            <person name="Wu L."/>
            <person name="Ma J."/>
        </authorList>
    </citation>
    <scope>NUCLEOTIDE SEQUENCE [LARGE SCALE GENOMIC DNA]</scope>
    <source>
        <strain evidence="3">CGMCC 1.3685</strain>
    </source>
</reference>
<feature type="domain" description="UspA" evidence="1">
    <location>
        <begin position="5"/>
        <end position="150"/>
    </location>
</feature>
<evidence type="ECO:0000259" key="1">
    <source>
        <dbReference type="Pfam" id="PF00582"/>
    </source>
</evidence>
<dbReference type="InterPro" id="IPR014729">
    <property type="entry name" value="Rossmann-like_a/b/a_fold"/>
</dbReference>